<gene>
    <name evidence="2" type="ORF">XNOV1_A002338</name>
</gene>
<evidence type="ECO:0000313" key="2">
    <source>
        <dbReference type="EMBL" id="CAJ1070995.1"/>
    </source>
</evidence>
<protein>
    <submittedName>
        <fullName evidence="2">Uncharacterized protein</fullName>
    </submittedName>
</protein>
<feature type="compositionally biased region" description="Acidic residues" evidence="1">
    <location>
        <begin position="58"/>
        <end position="75"/>
    </location>
</feature>
<evidence type="ECO:0000313" key="3">
    <source>
        <dbReference type="Proteomes" id="UP001178508"/>
    </source>
</evidence>
<dbReference type="Proteomes" id="UP001178508">
    <property type="component" value="Chromosome 13"/>
</dbReference>
<proteinExistence type="predicted"/>
<keyword evidence="3" id="KW-1185">Reference proteome</keyword>
<accession>A0AAV1GCL1</accession>
<evidence type="ECO:0000256" key="1">
    <source>
        <dbReference type="SAM" id="MobiDB-lite"/>
    </source>
</evidence>
<feature type="region of interest" description="Disordered" evidence="1">
    <location>
        <begin position="53"/>
        <end position="114"/>
    </location>
</feature>
<organism evidence="2 3">
    <name type="scientific">Xyrichtys novacula</name>
    <name type="common">Pearly razorfish</name>
    <name type="synonym">Hemipteronotus novacula</name>
    <dbReference type="NCBI Taxonomy" id="13765"/>
    <lineage>
        <taxon>Eukaryota</taxon>
        <taxon>Metazoa</taxon>
        <taxon>Chordata</taxon>
        <taxon>Craniata</taxon>
        <taxon>Vertebrata</taxon>
        <taxon>Euteleostomi</taxon>
        <taxon>Actinopterygii</taxon>
        <taxon>Neopterygii</taxon>
        <taxon>Teleostei</taxon>
        <taxon>Neoteleostei</taxon>
        <taxon>Acanthomorphata</taxon>
        <taxon>Eupercaria</taxon>
        <taxon>Labriformes</taxon>
        <taxon>Labridae</taxon>
        <taxon>Xyrichtys</taxon>
    </lineage>
</organism>
<dbReference type="AlphaFoldDB" id="A0AAV1GCL1"/>
<name>A0AAV1GCL1_XYRNO</name>
<reference evidence="2" key="1">
    <citation type="submission" date="2023-08" db="EMBL/GenBank/DDBJ databases">
        <authorList>
            <person name="Alioto T."/>
            <person name="Alioto T."/>
            <person name="Gomez Garrido J."/>
        </authorList>
    </citation>
    <scope>NUCLEOTIDE SEQUENCE</scope>
</reference>
<dbReference type="EMBL" id="OY660876">
    <property type="protein sequence ID" value="CAJ1070995.1"/>
    <property type="molecule type" value="Genomic_DNA"/>
</dbReference>
<sequence length="128" mass="14694">MTQLSPSRPSAQVEVGMLRYGSKRIRKHLTMRMRRKTKRKKTKAKVVFCSRDMAAMAESEEEEEEEEEEEDEEEDRATKCPPAEYSREERAEVKGSPSIIREEKREEGAGQQLCSSHKGRCGIVFALA</sequence>